<evidence type="ECO:0000259" key="3">
    <source>
        <dbReference type="Pfam" id="PF05368"/>
    </source>
</evidence>
<gene>
    <name evidence="4" type="ORF">QBC47DRAFT_437953</name>
</gene>
<comment type="caution">
    <text evidence="4">The sequence shown here is derived from an EMBL/GenBank/DDBJ whole genome shotgun (WGS) entry which is preliminary data.</text>
</comment>
<dbReference type="GO" id="GO:0005634">
    <property type="term" value="C:nucleus"/>
    <property type="evidence" value="ECO:0007669"/>
    <property type="project" value="TreeGrafter"/>
</dbReference>
<evidence type="ECO:0000256" key="2">
    <source>
        <dbReference type="ARBA" id="ARBA00022857"/>
    </source>
</evidence>
<evidence type="ECO:0000313" key="5">
    <source>
        <dbReference type="Proteomes" id="UP001239445"/>
    </source>
</evidence>
<feature type="domain" description="NmrA-like" evidence="3">
    <location>
        <begin position="2"/>
        <end position="264"/>
    </location>
</feature>
<dbReference type="InterPro" id="IPR008030">
    <property type="entry name" value="NmrA-like"/>
</dbReference>
<dbReference type="InterPro" id="IPR036291">
    <property type="entry name" value="NAD(P)-bd_dom_sf"/>
</dbReference>
<sequence length="323" mass="34818">MSKVLLITGATGRQGGAVIDALLDQAAKDKDGTTTKFDILAVTRNTSSAAAQSLLAKSPNITLVEGNLNNVPALFEKAQRLCEKDGNKKIWGVYSVQTSLGTDVTTDGEIAQGKALIDGAIGAGVSHFVYSSVERGGDDESWAAGTPIPHFQTKLEIERYLRSATEKSAAMMGWTILRPVAFMDNLAPGVQTRVFLAALRNHLGDRDKATQWVATADIGVFAAKAFSDPAAWDRRAVGLAGDELTMEQLGEAFERATGSPAPMANWLLGSVLTYLVKEVRLMIGWFATDGYKADIAARRAEHPGLMNMEEWLVKKSKFVTRRG</sequence>
<evidence type="ECO:0000313" key="4">
    <source>
        <dbReference type="EMBL" id="KAK1759794.1"/>
    </source>
</evidence>
<dbReference type="Gene3D" id="3.40.50.720">
    <property type="entry name" value="NAD(P)-binding Rossmann-like Domain"/>
    <property type="match status" value="1"/>
</dbReference>
<accession>A0AAJ0FFE7</accession>
<evidence type="ECO:0000256" key="1">
    <source>
        <dbReference type="ARBA" id="ARBA00006328"/>
    </source>
</evidence>
<dbReference type="EMBL" id="MU839828">
    <property type="protein sequence ID" value="KAK1759794.1"/>
    <property type="molecule type" value="Genomic_DNA"/>
</dbReference>
<dbReference type="Pfam" id="PF05368">
    <property type="entry name" value="NmrA"/>
    <property type="match status" value="1"/>
</dbReference>
<name>A0AAJ0FFE7_9PEZI</name>
<dbReference type="Proteomes" id="UP001239445">
    <property type="component" value="Unassembled WGS sequence"/>
</dbReference>
<dbReference type="PANTHER" id="PTHR42748">
    <property type="entry name" value="NITROGEN METABOLITE REPRESSION PROTEIN NMRA FAMILY MEMBER"/>
    <property type="match status" value="1"/>
</dbReference>
<reference evidence="4" key="1">
    <citation type="submission" date="2023-06" db="EMBL/GenBank/DDBJ databases">
        <title>Genome-scale phylogeny and comparative genomics of the fungal order Sordariales.</title>
        <authorList>
            <consortium name="Lawrence Berkeley National Laboratory"/>
            <person name="Hensen N."/>
            <person name="Bonometti L."/>
            <person name="Westerberg I."/>
            <person name="Brannstrom I.O."/>
            <person name="Guillou S."/>
            <person name="Cros-Aarteil S."/>
            <person name="Calhoun S."/>
            <person name="Haridas S."/>
            <person name="Kuo A."/>
            <person name="Mondo S."/>
            <person name="Pangilinan J."/>
            <person name="Riley R."/>
            <person name="Labutti K."/>
            <person name="Andreopoulos B."/>
            <person name="Lipzen A."/>
            <person name="Chen C."/>
            <person name="Yanf M."/>
            <person name="Daum C."/>
            <person name="Ng V."/>
            <person name="Clum A."/>
            <person name="Steindorff A."/>
            <person name="Ohm R."/>
            <person name="Martin F."/>
            <person name="Silar P."/>
            <person name="Natvig D."/>
            <person name="Lalanne C."/>
            <person name="Gautier V."/>
            <person name="Ament-Velasquez S.L."/>
            <person name="Kruys A."/>
            <person name="Hutchinson M.I."/>
            <person name="Powell A.J."/>
            <person name="Barry K."/>
            <person name="Miller A.N."/>
            <person name="Grigoriev I.V."/>
            <person name="Debuchy R."/>
            <person name="Gladieux P."/>
            <person name="Thoren M.H."/>
            <person name="Johannesson H."/>
        </authorList>
    </citation>
    <scope>NUCLEOTIDE SEQUENCE</scope>
    <source>
        <strain evidence="4">PSN4</strain>
    </source>
</reference>
<organism evidence="4 5">
    <name type="scientific">Echria macrotheca</name>
    <dbReference type="NCBI Taxonomy" id="438768"/>
    <lineage>
        <taxon>Eukaryota</taxon>
        <taxon>Fungi</taxon>
        <taxon>Dikarya</taxon>
        <taxon>Ascomycota</taxon>
        <taxon>Pezizomycotina</taxon>
        <taxon>Sordariomycetes</taxon>
        <taxon>Sordariomycetidae</taxon>
        <taxon>Sordariales</taxon>
        <taxon>Schizotheciaceae</taxon>
        <taxon>Echria</taxon>
    </lineage>
</organism>
<dbReference type="SUPFAM" id="SSF51735">
    <property type="entry name" value="NAD(P)-binding Rossmann-fold domains"/>
    <property type="match status" value="1"/>
</dbReference>
<proteinExistence type="inferred from homology"/>
<dbReference type="Gene3D" id="3.90.25.10">
    <property type="entry name" value="UDP-galactose 4-epimerase, domain 1"/>
    <property type="match status" value="1"/>
</dbReference>
<protein>
    <submittedName>
        <fullName evidence="4">NAD(P)-binding protein</fullName>
    </submittedName>
</protein>
<dbReference type="PANTHER" id="PTHR42748:SF25">
    <property type="entry name" value="NMRA FAMILY PROTEIN"/>
    <property type="match status" value="1"/>
</dbReference>
<dbReference type="AlphaFoldDB" id="A0AAJ0FFE7"/>
<comment type="similarity">
    <text evidence="1">Belongs to the NmrA-type oxidoreductase family.</text>
</comment>
<keyword evidence="2" id="KW-0521">NADP</keyword>
<keyword evidence="5" id="KW-1185">Reference proteome</keyword>
<dbReference type="InterPro" id="IPR051164">
    <property type="entry name" value="NmrA-like_oxidored"/>
</dbReference>